<reference evidence="1" key="1">
    <citation type="submission" date="2020-11" db="EMBL/GenBank/DDBJ databases">
        <authorList>
            <consortium name="DOE Joint Genome Institute"/>
            <person name="Ahrendt S."/>
            <person name="Riley R."/>
            <person name="Andreopoulos W."/>
            <person name="LaButti K."/>
            <person name="Pangilinan J."/>
            <person name="Ruiz-duenas F.J."/>
            <person name="Barrasa J.M."/>
            <person name="Sanchez-Garcia M."/>
            <person name="Camarero S."/>
            <person name="Miyauchi S."/>
            <person name="Serrano A."/>
            <person name="Linde D."/>
            <person name="Babiker R."/>
            <person name="Drula E."/>
            <person name="Ayuso-Fernandez I."/>
            <person name="Pacheco R."/>
            <person name="Padilla G."/>
            <person name="Ferreira P."/>
            <person name="Barriuso J."/>
            <person name="Kellner H."/>
            <person name="Castanera R."/>
            <person name="Alfaro M."/>
            <person name="Ramirez L."/>
            <person name="Pisabarro A.G."/>
            <person name="Kuo A."/>
            <person name="Tritt A."/>
            <person name="Lipzen A."/>
            <person name="He G."/>
            <person name="Yan M."/>
            <person name="Ng V."/>
            <person name="Cullen D."/>
            <person name="Martin F."/>
            <person name="Rosso M.-N."/>
            <person name="Henrissat B."/>
            <person name="Hibbett D."/>
            <person name="Martinez A.T."/>
            <person name="Grigoriev I.V."/>
        </authorList>
    </citation>
    <scope>NUCLEOTIDE SEQUENCE</scope>
    <source>
        <strain evidence="1">AH 44721</strain>
    </source>
</reference>
<gene>
    <name evidence="1" type="ORF">CPB84DRAFT_1751607</name>
</gene>
<evidence type="ECO:0000313" key="2">
    <source>
        <dbReference type="Proteomes" id="UP000724874"/>
    </source>
</evidence>
<dbReference type="EMBL" id="JADNYJ010000147">
    <property type="protein sequence ID" value="KAF8879670.1"/>
    <property type="molecule type" value="Genomic_DNA"/>
</dbReference>
<dbReference type="Proteomes" id="UP000724874">
    <property type="component" value="Unassembled WGS sequence"/>
</dbReference>
<accession>A0A9P5NEW9</accession>
<comment type="caution">
    <text evidence="1">The sequence shown here is derived from an EMBL/GenBank/DDBJ whole genome shotgun (WGS) entry which is preliminary data.</text>
</comment>
<dbReference type="AlphaFoldDB" id="A0A9P5NEW9"/>
<protein>
    <submittedName>
        <fullName evidence="1">Uncharacterized protein</fullName>
    </submittedName>
</protein>
<proteinExistence type="predicted"/>
<organism evidence="1 2">
    <name type="scientific">Gymnopilus junonius</name>
    <name type="common">Spectacular rustgill mushroom</name>
    <name type="synonym">Gymnopilus spectabilis subsp. junonius</name>
    <dbReference type="NCBI Taxonomy" id="109634"/>
    <lineage>
        <taxon>Eukaryota</taxon>
        <taxon>Fungi</taxon>
        <taxon>Dikarya</taxon>
        <taxon>Basidiomycota</taxon>
        <taxon>Agaricomycotina</taxon>
        <taxon>Agaricomycetes</taxon>
        <taxon>Agaricomycetidae</taxon>
        <taxon>Agaricales</taxon>
        <taxon>Agaricineae</taxon>
        <taxon>Hymenogastraceae</taxon>
        <taxon>Gymnopilus</taxon>
    </lineage>
</organism>
<evidence type="ECO:0000313" key="1">
    <source>
        <dbReference type="EMBL" id="KAF8879670.1"/>
    </source>
</evidence>
<sequence length="138" mass="15722">MFERNRHPIAKESAAPCPQNAEWLWQANLHQFWQGWKVDAKGIDIRKLEDDGKQQGVKSDGFVGIIGNNLDIERIDLIIQIGCIDGSVKYKSEKRVAKDCAELCQSWVAKGTTVVEDEEEEGEEGMEMEVEVEFILKR</sequence>
<keyword evidence="2" id="KW-1185">Reference proteome</keyword>
<name>A0A9P5NEW9_GYMJU</name>